<gene>
    <name evidence="3" type="ORF">QP460_008115</name>
</gene>
<keyword evidence="1" id="KW-0472">Membrane</keyword>
<keyword evidence="1" id="KW-0812">Transmembrane</keyword>
<feature type="transmembrane region" description="Helical" evidence="1">
    <location>
        <begin position="185"/>
        <end position="203"/>
    </location>
</feature>
<dbReference type="Pfam" id="PF01569">
    <property type="entry name" value="PAP2"/>
    <property type="match status" value="1"/>
</dbReference>
<feature type="transmembrane region" description="Helical" evidence="1">
    <location>
        <begin position="129"/>
        <end position="151"/>
    </location>
</feature>
<evidence type="ECO:0000313" key="3">
    <source>
        <dbReference type="EMBL" id="MEO3717551.1"/>
    </source>
</evidence>
<reference evidence="3" key="2">
    <citation type="submission" date="2024-05" db="EMBL/GenBank/DDBJ databases">
        <authorList>
            <person name="Wolfe A."/>
        </authorList>
    </citation>
    <scope>NUCLEOTIDE SEQUENCE</scope>
    <source>
        <strain evidence="3">UMB1064</strain>
    </source>
</reference>
<reference evidence="3" key="1">
    <citation type="submission" date="2023-05" db="EMBL/GenBank/DDBJ databases">
        <authorList>
            <person name="Du J."/>
        </authorList>
    </citation>
    <scope>NUCLEOTIDE SEQUENCE</scope>
    <source>
        <strain evidence="3">UMB1064</strain>
    </source>
</reference>
<dbReference type="AlphaFoldDB" id="A0AAW9SZH2"/>
<protein>
    <submittedName>
        <fullName evidence="3">Phosphatase PAP2 family protein</fullName>
    </submittedName>
</protein>
<name>A0AAW9SZH2_CORAY</name>
<evidence type="ECO:0000259" key="2">
    <source>
        <dbReference type="SMART" id="SM00014"/>
    </source>
</evidence>
<dbReference type="SMART" id="SM00014">
    <property type="entry name" value="acidPPc"/>
    <property type="match status" value="1"/>
</dbReference>
<organism evidence="3 4">
    <name type="scientific">Corynebacterium amycolatum</name>
    <dbReference type="NCBI Taxonomy" id="43765"/>
    <lineage>
        <taxon>Bacteria</taxon>
        <taxon>Bacillati</taxon>
        <taxon>Actinomycetota</taxon>
        <taxon>Actinomycetes</taxon>
        <taxon>Mycobacteriales</taxon>
        <taxon>Corynebacteriaceae</taxon>
        <taxon>Corynebacterium</taxon>
    </lineage>
</organism>
<dbReference type="EMBL" id="JASOOY020000030">
    <property type="protein sequence ID" value="MEO3717551.1"/>
    <property type="molecule type" value="Genomic_DNA"/>
</dbReference>
<sequence length="215" mass="23395">MARVRIARPRHVIGWLAVLGALAWFTQTQLAGSVDQSFAGWVSDLHGAQDGRVDSLMLTLSEIIRPIYVAPVTLVAAALLWFRFRAWALLLPASFGSSIAVTYAMKWFLDRDRPGEEFSLVNLHDAAFPSAHVAAVTSSGMAAMQLAIPVLRRTARKLLDLAIIALIGAVALSRVWVGAHWLTDVIGGLIAGVIGLAVALLVLRRWPRARRYALP</sequence>
<dbReference type="SUPFAM" id="SSF48317">
    <property type="entry name" value="Acid phosphatase/Vanadium-dependent haloperoxidase"/>
    <property type="match status" value="1"/>
</dbReference>
<feature type="transmembrane region" description="Helical" evidence="1">
    <location>
        <begin position="89"/>
        <end position="109"/>
    </location>
</feature>
<dbReference type="InterPro" id="IPR036938">
    <property type="entry name" value="PAP2/HPO_sf"/>
</dbReference>
<feature type="domain" description="Phosphatidic acid phosphatase type 2/haloperoxidase" evidence="2">
    <location>
        <begin position="88"/>
        <end position="200"/>
    </location>
</feature>
<keyword evidence="1" id="KW-1133">Transmembrane helix</keyword>
<feature type="transmembrane region" description="Helical" evidence="1">
    <location>
        <begin position="63"/>
        <end position="82"/>
    </location>
</feature>
<dbReference type="InterPro" id="IPR000326">
    <property type="entry name" value="PAP2/HPO"/>
</dbReference>
<comment type="caution">
    <text evidence="3">The sequence shown here is derived from an EMBL/GenBank/DDBJ whole genome shotgun (WGS) entry which is preliminary data.</text>
</comment>
<accession>A0AAW9SZH2</accession>
<evidence type="ECO:0000256" key="1">
    <source>
        <dbReference type="SAM" id="Phobius"/>
    </source>
</evidence>
<evidence type="ECO:0000313" key="4">
    <source>
        <dbReference type="Proteomes" id="UP001223646"/>
    </source>
</evidence>
<proteinExistence type="predicted"/>
<dbReference type="Proteomes" id="UP001223646">
    <property type="component" value="Unassembled WGS sequence"/>
</dbReference>
<dbReference type="RefSeq" id="WP_070852348.1">
    <property type="nucleotide sequence ID" value="NZ_JAFJMG010000028.1"/>
</dbReference>
<feature type="transmembrane region" description="Helical" evidence="1">
    <location>
        <begin position="158"/>
        <end position="179"/>
    </location>
</feature>
<dbReference type="Gene3D" id="1.20.144.10">
    <property type="entry name" value="Phosphatidic acid phosphatase type 2/haloperoxidase"/>
    <property type="match status" value="1"/>
</dbReference>